<dbReference type="GO" id="GO:0046872">
    <property type="term" value="F:metal ion binding"/>
    <property type="evidence" value="ECO:0007669"/>
    <property type="project" value="InterPro"/>
</dbReference>
<reference evidence="9 10" key="1">
    <citation type="submission" date="2018-10" db="EMBL/GenBank/DDBJ databases">
        <title>Genomic Encyclopedia of Type Strains, Phase IV (KMG-IV): sequencing the most valuable type-strain genomes for metagenomic binning, comparative biology and taxonomic classification.</title>
        <authorList>
            <person name="Goeker M."/>
        </authorList>
    </citation>
    <scope>NUCLEOTIDE SEQUENCE [LARGE SCALE GENOMIC DNA]</scope>
    <source>
        <strain evidence="9 10">DSM 4734</strain>
    </source>
</reference>
<dbReference type="PANTHER" id="PTHR43690:SF17">
    <property type="entry name" value="PROTEIN YHJJ"/>
    <property type="match status" value="1"/>
</dbReference>
<dbReference type="Gene3D" id="3.30.830.10">
    <property type="entry name" value="Metalloenzyme, LuxS/M16 peptidase-like"/>
    <property type="match status" value="2"/>
</dbReference>
<keyword evidence="6" id="KW-0732">Signal</keyword>
<keyword evidence="2" id="KW-0645">Protease</keyword>
<evidence type="ECO:0000259" key="7">
    <source>
        <dbReference type="Pfam" id="PF00675"/>
    </source>
</evidence>
<evidence type="ECO:0000256" key="3">
    <source>
        <dbReference type="ARBA" id="ARBA00022801"/>
    </source>
</evidence>
<sequence length="478" mass="52723">MISAFRSLAGFALLLCAGLCASLCVAPVMAQPATDDGLHIPLRYERLDNGLRVVLAEDHTVPTATVAVYYGVGYRNEPRGMTGFAHLFEHLFFAGSDNLPEPVFYYYISNMGGIANGSTRLDFTNYFGVVPANALDAYLWAEADRMATPTINLQNFQRERDVVRNEIFVNVINQPYGDWTWIDLPMVANENWHNAHNFYGDLSDLDAATVADARAFFEQYYTPRNAVLVVAGSFDSDDTLATINRFFGDIPAGPDLPDIDVSEPPQRAEKHSVMTDPLATLPGLAIAYHMPERGTPEYFAMILIDQILVRGGNARLRRRLVDDLGYGTAVSGGINLLGNVFNYDGPMLWTASIIHDDAIAPDAVLGEFDTVIEALRQEPVSAETLASARSKFLTEFYSQLDYSTRFGVVDLLASFALFDDDPGRINRIEDGFEQVTPDLILETARTWLRPENRTVLELVPGDGRPVAASARSAEEAGQ</sequence>
<evidence type="ECO:0000259" key="8">
    <source>
        <dbReference type="Pfam" id="PF05193"/>
    </source>
</evidence>
<dbReference type="Pfam" id="PF00675">
    <property type="entry name" value="Peptidase_M16"/>
    <property type="match status" value="1"/>
</dbReference>
<feature type="signal peptide" evidence="6">
    <location>
        <begin position="1"/>
        <end position="30"/>
    </location>
</feature>
<feature type="domain" description="Peptidase M16 N-terminal" evidence="7">
    <location>
        <begin position="52"/>
        <end position="167"/>
    </location>
</feature>
<dbReference type="Pfam" id="PF05193">
    <property type="entry name" value="Peptidase_M16_C"/>
    <property type="match status" value="1"/>
</dbReference>
<feature type="domain" description="Peptidase M16 C-terminal" evidence="8">
    <location>
        <begin position="209"/>
        <end position="391"/>
    </location>
</feature>
<dbReference type="InterPro" id="IPR050626">
    <property type="entry name" value="Peptidase_M16"/>
</dbReference>
<dbReference type="GO" id="GO:0008237">
    <property type="term" value="F:metallopeptidase activity"/>
    <property type="evidence" value="ECO:0007669"/>
    <property type="project" value="UniProtKB-KW"/>
</dbReference>
<keyword evidence="3" id="KW-0378">Hydrolase</keyword>
<dbReference type="EMBL" id="RBIM01000003">
    <property type="protein sequence ID" value="RKR00475.1"/>
    <property type="molecule type" value="Genomic_DNA"/>
</dbReference>
<dbReference type="InterPro" id="IPR007863">
    <property type="entry name" value="Peptidase_M16_C"/>
</dbReference>
<keyword evidence="5" id="KW-0482">Metalloprotease</keyword>
<organism evidence="9 10">
    <name type="scientific">Maricaulis maris</name>
    <dbReference type="NCBI Taxonomy" id="74318"/>
    <lineage>
        <taxon>Bacteria</taxon>
        <taxon>Pseudomonadati</taxon>
        <taxon>Pseudomonadota</taxon>
        <taxon>Alphaproteobacteria</taxon>
        <taxon>Maricaulales</taxon>
        <taxon>Maricaulaceae</taxon>
        <taxon>Maricaulis</taxon>
    </lineage>
</organism>
<dbReference type="InterPro" id="IPR011765">
    <property type="entry name" value="Pept_M16_N"/>
</dbReference>
<feature type="chain" id="PRO_5019790542" evidence="6">
    <location>
        <begin position="31"/>
        <end position="478"/>
    </location>
</feature>
<evidence type="ECO:0000256" key="4">
    <source>
        <dbReference type="ARBA" id="ARBA00022833"/>
    </source>
</evidence>
<dbReference type="AlphaFoldDB" id="A0A495DEY8"/>
<dbReference type="InterPro" id="IPR011249">
    <property type="entry name" value="Metalloenz_LuxS/M16"/>
</dbReference>
<gene>
    <name evidence="9" type="ORF">C7435_1683</name>
</gene>
<protein>
    <submittedName>
        <fullName evidence="9">Putative Zn-dependent peptidase</fullName>
    </submittedName>
</protein>
<dbReference type="RefSeq" id="WP_233350717.1">
    <property type="nucleotide sequence ID" value="NZ_RBIM01000003.1"/>
</dbReference>
<accession>A0A495DEY8</accession>
<evidence type="ECO:0000256" key="1">
    <source>
        <dbReference type="ARBA" id="ARBA00007261"/>
    </source>
</evidence>
<comment type="similarity">
    <text evidence="1">Belongs to the peptidase M16 family.</text>
</comment>
<name>A0A495DEY8_9PROT</name>
<evidence type="ECO:0000313" key="10">
    <source>
        <dbReference type="Proteomes" id="UP000273675"/>
    </source>
</evidence>
<dbReference type="SUPFAM" id="SSF63411">
    <property type="entry name" value="LuxS/MPP-like metallohydrolase"/>
    <property type="match status" value="2"/>
</dbReference>
<dbReference type="Proteomes" id="UP000273675">
    <property type="component" value="Unassembled WGS sequence"/>
</dbReference>
<comment type="caution">
    <text evidence="9">The sequence shown here is derived from an EMBL/GenBank/DDBJ whole genome shotgun (WGS) entry which is preliminary data.</text>
</comment>
<keyword evidence="4" id="KW-0862">Zinc</keyword>
<evidence type="ECO:0000256" key="2">
    <source>
        <dbReference type="ARBA" id="ARBA00022670"/>
    </source>
</evidence>
<evidence type="ECO:0000313" key="9">
    <source>
        <dbReference type="EMBL" id="RKR00475.1"/>
    </source>
</evidence>
<proteinExistence type="inferred from homology"/>
<evidence type="ECO:0000256" key="6">
    <source>
        <dbReference type="SAM" id="SignalP"/>
    </source>
</evidence>
<evidence type="ECO:0000256" key="5">
    <source>
        <dbReference type="ARBA" id="ARBA00023049"/>
    </source>
</evidence>
<dbReference type="GO" id="GO:0006508">
    <property type="term" value="P:proteolysis"/>
    <property type="evidence" value="ECO:0007669"/>
    <property type="project" value="UniProtKB-KW"/>
</dbReference>
<dbReference type="PANTHER" id="PTHR43690">
    <property type="entry name" value="NARDILYSIN"/>
    <property type="match status" value="1"/>
</dbReference>